<name>A0A5C8G5H5_9SPIR</name>
<evidence type="ECO:0000313" key="3">
    <source>
        <dbReference type="EMBL" id="TXJ57076.1"/>
    </source>
</evidence>
<keyword evidence="2" id="KW-0472">Membrane</keyword>
<dbReference type="EMBL" id="SAYI01000013">
    <property type="protein sequence ID" value="TXJ57076.1"/>
    <property type="molecule type" value="Genomic_DNA"/>
</dbReference>
<accession>A0A5C8G5H5</accession>
<protein>
    <submittedName>
        <fullName evidence="3">Uncharacterized protein</fullName>
    </submittedName>
</protein>
<organism evidence="3 4">
    <name type="scientific">Brachyspira aalborgi</name>
    <dbReference type="NCBI Taxonomy" id="29522"/>
    <lineage>
        <taxon>Bacteria</taxon>
        <taxon>Pseudomonadati</taxon>
        <taxon>Spirochaetota</taxon>
        <taxon>Spirochaetia</taxon>
        <taxon>Brachyspirales</taxon>
        <taxon>Brachyspiraceae</taxon>
        <taxon>Brachyspira</taxon>
    </lineage>
</organism>
<gene>
    <name evidence="3" type="ORF">EPJ76_03050</name>
</gene>
<feature type="transmembrane region" description="Helical" evidence="2">
    <location>
        <begin position="12"/>
        <end position="30"/>
    </location>
</feature>
<reference evidence="3 4" key="1">
    <citation type="journal article" date="1992" name="Lakartidningen">
        <title>[Penicillin V and not amoxicillin is the first choice preparation in acute otitis].</title>
        <authorList>
            <person name="Kamme C."/>
            <person name="Lundgren K."/>
            <person name="Prellner K."/>
        </authorList>
    </citation>
    <scope>NUCLEOTIDE SEQUENCE [LARGE SCALE GENOMIC DNA]</scope>
    <source>
        <strain evidence="3 4">PC3053II</strain>
    </source>
</reference>
<evidence type="ECO:0000313" key="4">
    <source>
        <dbReference type="Proteomes" id="UP000322327"/>
    </source>
</evidence>
<dbReference type="AlphaFoldDB" id="A0A5C8G5H5"/>
<comment type="caution">
    <text evidence="3">The sequence shown here is derived from an EMBL/GenBank/DDBJ whole genome shotgun (WGS) entry which is preliminary data.</text>
</comment>
<feature type="region of interest" description="Disordered" evidence="1">
    <location>
        <begin position="44"/>
        <end position="103"/>
    </location>
</feature>
<keyword evidence="2" id="KW-1133">Transmembrane helix</keyword>
<dbReference type="Proteomes" id="UP000322327">
    <property type="component" value="Unassembled WGS sequence"/>
</dbReference>
<sequence>MYETLSTTQHNTTQRIAIIILIAVFSIAGFTSCKKKPTQIADFNMEEPDQPTGLEPPTTDTGSSSGGGDNSSGGGDNSSGGGDNGSGGGTTNPETPKPQEPTYPSYTYYRVFVPWALTPTENTTVVSYQDTNKLAELWKAMMKRKGAGDADVFHIRNNGWAKGVNADNKDADNNDTIRHELRYSPWNLRIGGENPNPNDVDIYFPNGSFGRYRPVKKFLGAAIVYYANTGPYDKVFTVGGIYQVDVGNSDYKNQGSDGLNVFMGNKDKGDVEIVVLNTSLKGKHFNGYGVDVYSKDGSKDASSLIAKEPNWLMENLPKREQFNHTVREGWYEILWIAGPPQGYNWQTGVYPSNYK</sequence>
<dbReference type="RefSeq" id="WP_147530484.1">
    <property type="nucleotide sequence ID" value="NZ_SAYI01000013.1"/>
</dbReference>
<evidence type="ECO:0000256" key="1">
    <source>
        <dbReference type="SAM" id="MobiDB-lite"/>
    </source>
</evidence>
<feature type="compositionally biased region" description="Gly residues" evidence="1">
    <location>
        <begin position="64"/>
        <end position="90"/>
    </location>
</feature>
<keyword evidence="2" id="KW-0812">Transmembrane</keyword>
<proteinExistence type="predicted"/>
<evidence type="ECO:0000256" key="2">
    <source>
        <dbReference type="SAM" id="Phobius"/>
    </source>
</evidence>